<keyword evidence="3" id="KW-1185">Reference proteome</keyword>
<sequence length="179" mass="20380">MASMLISWHKCCILGVISLFFMQCACVSGQEEAERLLKESYWEPAEDDSLVASNWNDLNVDDEVLQPEGQRYSTEDLDQPKAEEDDYVMEPVPEAGAQAYRTLMEMLRGSARAGRMQDLSLRESFTKRGHGPRGFYASRGKRFVPGMEALLLARYYEAIQKHAKKFKRQPHPGFHGSRG</sequence>
<name>A0A3S0ZJA9_ELYCH</name>
<feature type="signal peptide" evidence="1">
    <location>
        <begin position="1"/>
        <end position="29"/>
    </location>
</feature>
<evidence type="ECO:0000313" key="3">
    <source>
        <dbReference type="Proteomes" id="UP000271974"/>
    </source>
</evidence>
<proteinExistence type="predicted"/>
<dbReference type="OrthoDB" id="6157785at2759"/>
<evidence type="ECO:0000313" key="2">
    <source>
        <dbReference type="EMBL" id="RUS79060.1"/>
    </source>
</evidence>
<gene>
    <name evidence="2" type="ORF">EGW08_013186</name>
</gene>
<dbReference type="AlphaFoldDB" id="A0A3S0ZJA9"/>
<keyword evidence="1" id="KW-0732">Signal</keyword>
<evidence type="ECO:0000256" key="1">
    <source>
        <dbReference type="SAM" id="SignalP"/>
    </source>
</evidence>
<comment type="caution">
    <text evidence="2">The sequence shown here is derived from an EMBL/GenBank/DDBJ whole genome shotgun (WGS) entry which is preliminary data.</text>
</comment>
<protein>
    <submittedName>
        <fullName evidence="2">Uncharacterized protein</fullName>
    </submittedName>
</protein>
<reference evidence="2 3" key="1">
    <citation type="submission" date="2019-01" db="EMBL/GenBank/DDBJ databases">
        <title>A draft genome assembly of the solar-powered sea slug Elysia chlorotica.</title>
        <authorList>
            <person name="Cai H."/>
            <person name="Li Q."/>
            <person name="Fang X."/>
            <person name="Li J."/>
            <person name="Curtis N.E."/>
            <person name="Altenburger A."/>
            <person name="Shibata T."/>
            <person name="Feng M."/>
            <person name="Maeda T."/>
            <person name="Schwartz J.A."/>
            <person name="Shigenobu S."/>
            <person name="Lundholm N."/>
            <person name="Nishiyama T."/>
            <person name="Yang H."/>
            <person name="Hasebe M."/>
            <person name="Li S."/>
            <person name="Pierce S.K."/>
            <person name="Wang J."/>
        </authorList>
    </citation>
    <scope>NUCLEOTIDE SEQUENCE [LARGE SCALE GENOMIC DNA]</scope>
    <source>
        <strain evidence="2">EC2010</strain>
        <tissue evidence="2">Whole organism of an adult</tissue>
    </source>
</reference>
<dbReference type="Proteomes" id="UP000271974">
    <property type="component" value="Unassembled WGS sequence"/>
</dbReference>
<accession>A0A3S0ZJA9</accession>
<organism evidence="2 3">
    <name type="scientific">Elysia chlorotica</name>
    <name type="common">Eastern emerald elysia</name>
    <name type="synonym">Sea slug</name>
    <dbReference type="NCBI Taxonomy" id="188477"/>
    <lineage>
        <taxon>Eukaryota</taxon>
        <taxon>Metazoa</taxon>
        <taxon>Spiralia</taxon>
        <taxon>Lophotrochozoa</taxon>
        <taxon>Mollusca</taxon>
        <taxon>Gastropoda</taxon>
        <taxon>Heterobranchia</taxon>
        <taxon>Euthyneura</taxon>
        <taxon>Panpulmonata</taxon>
        <taxon>Sacoglossa</taxon>
        <taxon>Placobranchoidea</taxon>
        <taxon>Plakobranchidae</taxon>
        <taxon>Elysia</taxon>
    </lineage>
</organism>
<dbReference type="EMBL" id="RQTK01000474">
    <property type="protein sequence ID" value="RUS79060.1"/>
    <property type="molecule type" value="Genomic_DNA"/>
</dbReference>
<feature type="chain" id="PRO_5018789435" evidence="1">
    <location>
        <begin position="30"/>
        <end position="179"/>
    </location>
</feature>